<evidence type="ECO:0000256" key="7">
    <source>
        <dbReference type="ARBA" id="ARBA00022723"/>
    </source>
</evidence>
<comment type="function">
    <text evidence="1">Destroys radicals which are normally produced within the cells and which are toxic to biological systems.</text>
</comment>
<dbReference type="PANTHER" id="PTHR31356:SF58">
    <property type="entry name" value="CYTOCHROME C PEROXIDASE, MITOCHONDRIAL"/>
    <property type="match status" value="1"/>
</dbReference>
<dbReference type="GO" id="GO:0005759">
    <property type="term" value="C:mitochondrial matrix"/>
    <property type="evidence" value="ECO:0007669"/>
    <property type="project" value="UniProtKB-SubCell"/>
</dbReference>
<dbReference type="InterPro" id="IPR019793">
    <property type="entry name" value="Peroxidases_heam-ligand_BS"/>
</dbReference>
<comment type="catalytic activity">
    <reaction evidence="12">
        <text>2 Fe(II)-[cytochrome c] + H2O2 + 2 H(+) = 2 Fe(III)-[cytochrome c] + 2 H2O</text>
        <dbReference type="Rhea" id="RHEA:16581"/>
        <dbReference type="Rhea" id="RHEA-COMP:10350"/>
        <dbReference type="Rhea" id="RHEA-COMP:14399"/>
        <dbReference type="ChEBI" id="CHEBI:15377"/>
        <dbReference type="ChEBI" id="CHEBI:15378"/>
        <dbReference type="ChEBI" id="CHEBI:16240"/>
        <dbReference type="ChEBI" id="CHEBI:29033"/>
        <dbReference type="ChEBI" id="CHEBI:29034"/>
        <dbReference type="EC" id="1.11.1.5"/>
    </reaction>
</comment>
<dbReference type="Pfam" id="PF00141">
    <property type="entry name" value="peroxidase"/>
    <property type="match status" value="1"/>
</dbReference>
<dbReference type="GO" id="GO:0020037">
    <property type="term" value="F:heme binding"/>
    <property type="evidence" value="ECO:0007669"/>
    <property type="project" value="UniProtKB-UniRule"/>
</dbReference>
<name>A0AAJ5YS50_9BASI</name>
<dbReference type="EC" id="1.11.1.-" evidence="13"/>
<feature type="region of interest" description="Disordered" evidence="14">
    <location>
        <begin position="85"/>
        <end position="104"/>
    </location>
</feature>
<evidence type="ECO:0000256" key="4">
    <source>
        <dbReference type="ARBA" id="ARBA00005997"/>
    </source>
</evidence>
<evidence type="ECO:0000256" key="1">
    <source>
        <dbReference type="ARBA" id="ARBA00003917"/>
    </source>
</evidence>
<keyword evidence="9 13" id="KW-0560">Oxidoreductase</keyword>
<evidence type="ECO:0000256" key="3">
    <source>
        <dbReference type="ARBA" id="ARBA00004569"/>
    </source>
</evidence>
<dbReference type="GO" id="GO:0034599">
    <property type="term" value="P:cellular response to oxidative stress"/>
    <property type="evidence" value="ECO:0007669"/>
    <property type="project" value="InterPro"/>
</dbReference>
<keyword evidence="11" id="KW-0496">Mitochondrion</keyword>
<sequence>MSFARFSLKSGRALKTTPLLRGNLTRSAAWPSRAYSSEPSRPMQDSPVLFVSGVLLAGAVGYAFIIRDDLKFWAAGNRTALDEKKAGKGLSAVEQTKPDGVENDEMKSKAFAAVREAKQDEEAGKKVEEKKTSQTSNGGENQPGMTSEGKTPTVEDYQKLYNRIAESFDNNPEFDDGSYAPTCLRLAWHSSGTYDVKDKKGGSNGATMRFPEEAQYPANAGLNNARDFLNPFKKEFPWISYADLWTLGGVCAIQEMGGPVVPWRPGRVDVPEADTHANNLPDGTEDPKRVRSLADRLGFNAQEMTALIGAHAMGRCHHQFSGYDGPWTHSPTSFTNAYYTELLEEKWKPRDWDGPFQYQDPGKELMMLPSDYALREDTDLREIVKRYADDDDAWREDFSKAFKKLVELGVPEDNFNKAAKAAGVDGPIKFKSLADQENESRAD</sequence>
<dbReference type="GO" id="GO:0005758">
    <property type="term" value="C:mitochondrial intermembrane space"/>
    <property type="evidence" value="ECO:0007669"/>
    <property type="project" value="UniProtKB-SubCell"/>
</dbReference>
<feature type="region of interest" description="Disordered" evidence="14">
    <location>
        <begin position="114"/>
        <end position="152"/>
    </location>
</feature>
<evidence type="ECO:0000256" key="8">
    <source>
        <dbReference type="ARBA" id="ARBA00022946"/>
    </source>
</evidence>
<keyword evidence="10" id="KW-0408">Iron</keyword>
<keyword evidence="8" id="KW-0809">Transit peptide</keyword>
<evidence type="ECO:0000256" key="10">
    <source>
        <dbReference type="ARBA" id="ARBA00023004"/>
    </source>
</evidence>
<dbReference type="FunFam" id="1.10.520.10:FF:000005">
    <property type="entry name" value="Cytochrome c peroxidase"/>
    <property type="match status" value="1"/>
</dbReference>
<accession>A0AAJ5YS50</accession>
<evidence type="ECO:0000256" key="9">
    <source>
        <dbReference type="ARBA" id="ARBA00023002"/>
    </source>
</evidence>
<dbReference type="GO" id="GO:0046872">
    <property type="term" value="F:metal ion binding"/>
    <property type="evidence" value="ECO:0007669"/>
    <property type="project" value="UniProtKB-UniRule"/>
</dbReference>
<dbReference type="PRINTS" id="PR00459">
    <property type="entry name" value="ASPEROXIDASE"/>
</dbReference>
<evidence type="ECO:0000256" key="5">
    <source>
        <dbReference type="ARBA" id="ARBA00022559"/>
    </source>
</evidence>
<gene>
    <name evidence="17" type="ORF">MYAM1_000950</name>
</gene>
<feature type="compositionally biased region" description="Polar residues" evidence="14">
    <location>
        <begin position="133"/>
        <end position="150"/>
    </location>
</feature>
<evidence type="ECO:0000256" key="6">
    <source>
        <dbReference type="ARBA" id="ARBA00022617"/>
    </source>
</evidence>
<evidence type="ECO:0000256" key="2">
    <source>
        <dbReference type="ARBA" id="ARBA00004305"/>
    </source>
</evidence>
<dbReference type="InterPro" id="IPR010255">
    <property type="entry name" value="Haem_peroxidase_sf"/>
</dbReference>
<dbReference type="PRINTS" id="PR00458">
    <property type="entry name" value="PEROXIDASE"/>
</dbReference>
<feature type="compositionally biased region" description="Basic and acidic residues" evidence="14">
    <location>
        <begin position="115"/>
        <end position="132"/>
    </location>
</feature>
<comment type="similarity">
    <text evidence="4">Belongs to the peroxidase family. Cytochrome c peroxidase subfamily.</text>
</comment>
<evidence type="ECO:0000256" key="13">
    <source>
        <dbReference type="RuleBase" id="RU363051"/>
    </source>
</evidence>
<dbReference type="InterPro" id="IPR019794">
    <property type="entry name" value="Peroxidases_AS"/>
</dbReference>
<dbReference type="SUPFAM" id="SSF48113">
    <property type="entry name" value="Heme-dependent peroxidases"/>
    <property type="match status" value="1"/>
</dbReference>
<dbReference type="Proteomes" id="UP001219567">
    <property type="component" value="Chromosome 1"/>
</dbReference>
<dbReference type="PANTHER" id="PTHR31356">
    <property type="entry name" value="THYLAKOID LUMENAL 29 KDA PROTEIN, CHLOROPLASTIC-RELATED"/>
    <property type="match status" value="1"/>
</dbReference>
<keyword evidence="15" id="KW-0812">Transmembrane</keyword>
<dbReference type="PROSITE" id="PS50873">
    <property type="entry name" value="PEROXIDASE_4"/>
    <property type="match status" value="1"/>
</dbReference>
<evidence type="ECO:0000313" key="18">
    <source>
        <dbReference type="Proteomes" id="UP001219567"/>
    </source>
</evidence>
<comment type="subcellular location">
    <subcellularLocation>
        <location evidence="3">Mitochondrion intermembrane space</location>
    </subcellularLocation>
    <subcellularLocation>
        <location evidence="2">Mitochondrion matrix</location>
    </subcellularLocation>
</comment>
<organism evidence="17 18">
    <name type="scientific">Malassezia yamatoensis</name>
    <dbReference type="NCBI Taxonomy" id="253288"/>
    <lineage>
        <taxon>Eukaryota</taxon>
        <taxon>Fungi</taxon>
        <taxon>Dikarya</taxon>
        <taxon>Basidiomycota</taxon>
        <taxon>Ustilaginomycotina</taxon>
        <taxon>Malasseziomycetes</taxon>
        <taxon>Malasseziales</taxon>
        <taxon>Malasseziaceae</taxon>
        <taxon>Malassezia</taxon>
    </lineage>
</organism>
<keyword evidence="15" id="KW-0472">Membrane</keyword>
<keyword evidence="6" id="KW-0349">Heme</keyword>
<feature type="domain" description="Plant heme peroxidase family profile" evidence="16">
    <location>
        <begin position="239"/>
        <end position="429"/>
    </location>
</feature>
<evidence type="ECO:0000256" key="15">
    <source>
        <dbReference type="SAM" id="Phobius"/>
    </source>
</evidence>
<evidence type="ECO:0000313" key="17">
    <source>
        <dbReference type="EMBL" id="WFC98225.1"/>
    </source>
</evidence>
<protein>
    <recommendedName>
        <fullName evidence="13">Peroxidase</fullName>
        <ecNumber evidence="13">1.11.1.-</ecNumber>
    </recommendedName>
</protein>
<keyword evidence="15" id="KW-1133">Transmembrane helix</keyword>
<dbReference type="AlphaFoldDB" id="A0AAJ5YS50"/>
<keyword evidence="18" id="KW-1185">Reference proteome</keyword>
<dbReference type="GO" id="GO:0000302">
    <property type="term" value="P:response to reactive oxygen species"/>
    <property type="evidence" value="ECO:0007669"/>
    <property type="project" value="TreeGrafter"/>
</dbReference>
<dbReference type="Gene3D" id="1.10.420.10">
    <property type="entry name" value="Peroxidase, domain 2"/>
    <property type="match status" value="1"/>
</dbReference>
<keyword evidence="7" id="KW-0479">Metal-binding</keyword>
<dbReference type="InterPro" id="IPR044831">
    <property type="entry name" value="Ccp1-like"/>
</dbReference>
<evidence type="ECO:0000256" key="14">
    <source>
        <dbReference type="SAM" id="MobiDB-lite"/>
    </source>
</evidence>
<dbReference type="InterPro" id="IPR002207">
    <property type="entry name" value="Peroxidase_I"/>
</dbReference>
<dbReference type="GO" id="GO:0042744">
    <property type="term" value="P:hydrogen peroxide catabolic process"/>
    <property type="evidence" value="ECO:0007669"/>
    <property type="project" value="TreeGrafter"/>
</dbReference>
<proteinExistence type="inferred from homology"/>
<reference evidence="17 18" key="1">
    <citation type="submission" date="2023-03" db="EMBL/GenBank/DDBJ databases">
        <title>Mating type loci evolution in Malassezia.</title>
        <authorList>
            <person name="Coelho M.A."/>
        </authorList>
    </citation>
    <scope>NUCLEOTIDE SEQUENCE [LARGE SCALE GENOMIC DNA]</scope>
    <source>
        <strain evidence="17 18">CBS 9725</strain>
    </source>
</reference>
<feature type="transmembrane region" description="Helical" evidence="15">
    <location>
        <begin position="48"/>
        <end position="66"/>
    </location>
</feature>
<dbReference type="GO" id="GO:0004130">
    <property type="term" value="F:cytochrome-c peroxidase activity"/>
    <property type="evidence" value="ECO:0007669"/>
    <property type="project" value="UniProtKB-EC"/>
</dbReference>
<evidence type="ECO:0000256" key="12">
    <source>
        <dbReference type="ARBA" id="ARBA00049265"/>
    </source>
</evidence>
<keyword evidence="5 13" id="KW-0575">Peroxidase</keyword>
<evidence type="ECO:0000256" key="11">
    <source>
        <dbReference type="ARBA" id="ARBA00023128"/>
    </source>
</evidence>
<dbReference type="PROSITE" id="PS00435">
    <property type="entry name" value="PEROXIDASE_1"/>
    <property type="match status" value="1"/>
</dbReference>
<dbReference type="InterPro" id="IPR002016">
    <property type="entry name" value="Haem_peroxidase"/>
</dbReference>
<dbReference type="EMBL" id="CP119943">
    <property type="protein sequence ID" value="WFC98225.1"/>
    <property type="molecule type" value="Genomic_DNA"/>
</dbReference>
<dbReference type="PROSITE" id="PS00436">
    <property type="entry name" value="PEROXIDASE_2"/>
    <property type="match status" value="1"/>
</dbReference>
<evidence type="ECO:0000259" key="16">
    <source>
        <dbReference type="PROSITE" id="PS50873"/>
    </source>
</evidence>
<dbReference type="Gene3D" id="1.10.520.10">
    <property type="match status" value="1"/>
</dbReference>